<protein>
    <submittedName>
        <fullName evidence="1">Uncharacterized protein</fullName>
    </submittedName>
</protein>
<name>A0A1F8DUG0_9BACT</name>
<proteinExistence type="predicted"/>
<dbReference type="EMBL" id="MGIR01000002">
    <property type="protein sequence ID" value="OGM91475.1"/>
    <property type="molecule type" value="Genomic_DNA"/>
</dbReference>
<gene>
    <name evidence="1" type="ORF">A3A20_02820</name>
</gene>
<dbReference type="STRING" id="1802557.A3A20_02820"/>
<organism evidence="1 2">
    <name type="scientific">Candidatus Wolfebacteria bacterium RIFCSPLOWO2_01_FULL_45_19</name>
    <dbReference type="NCBI Taxonomy" id="1802557"/>
    <lineage>
        <taxon>Bacteria</taxon>
        <taxon>Candidatus Wolfeibacteriota</taxon>
    </lineage>
</organism>
<dbReference type="AlphaFoldDB" id="A0A1F8DUG0"/>
<comment type="caution">
    <text evidence="1">The sequence shown here is derived from an EMBL/GenBank/DDBJ whole genome shotgun (WGS) entry which is preliminary data.</text>
</comment>
<accession>A0A1F8DUG0</accession>
<reference evidence="1 2" key="1">
    <citation type="journal article" date="2016" name="Nat. Commun.">
        <title>Thousands of microbial genomes shed light on interconnected biogeochemical processes in an aquifer system.</title>
        <authorList>
            <person name="Anantharaman K."/>
            <person name="Brown C.T."/>
            <person name="Hug L.A."/>
            <person name="Sharon I."/>
            <person name="Castelle C.J."/>
            <person name="Probst A.J."/>
            <person name="Thomas B.C."/>
            <person name="Singh A."/>
            <person name="Wilkins M.J."/>
            <person name="Karaoz U."/>
            <person name="Brodie E.L."/>
            <person name="Williams K.H."/>
            <person name="Hubbard S.S."/>
            <person name="Banfield J.F."/>
        </authorList>
    </citation>
    <scope>NUCLEOTIDE SEQUENCE [LARGE SCALE GENOMIC DNA]</scope>
</reference>
<sequence>MREKTERVDDFLRVIQKPHIQTPDHIRDFGMYQQMNAAFDGLHEHLNYLMRNQGRIGFASQNLMSDLSKAFIVAAQENDEEEMAYMEYAMEQLVTGLDERAAEIAESGNRSSRTSWQERHEAELFGKIWPVIVGTKKVVPELTHWKNFQGKVQAFLYGYLDVVTELAKTVDKKLYRLNESEELANEDEFKLFERYIDIADSIILHLEQLRHIPGYIINNGYSRFATYKGKLYKAEGCVARMRQRYNDKKSYHRAQTR</sequence>
<evidence type="ECO:0000313" key="1">
    <source>
        <dbReference type="EMBL" id="OGM91475.1"/>
    </source>
</evidence>
<evidence type="ECO:0000313" key="2">
    <source>
        <dbReference type="Proteomes" id="UP000178946"/>
    </source>
</evidence>
<dbReference type="Proteomes" id="UP000178946">
    <property type="component" value="Unassembled WGS sequence"/>
</dbReference>